<keyword evidence="5 7" id="KW-0862">Zinc</keyword>
<dbReference type="GO" id="GO:0004222">
    <property type="term" value="F:metalloendopeptidase activity"/>
    <property type="evidence" value="ECO:0007669"/>
    <property type="project" value="InterPro"/>
</dbReference>
<dbReference type="CDD" id="cd04278">
    <property type="entry name" value="ZnMc_MMP"/>
    <property type="match status" value="1"/>
</dbReference>
<evidence type="ECO:0000259" key="8">
    <source>
        <dbReference type="SMART" id="SM00235"/>
    </source>
</evidence>
<sequence>MAAAGARGPSLSSHELLAFVKAVEKRHETLFNTVSGPTFRKVIDKRNNVYQCSIDSSSHVWHTIRLCYSAKALCNLATLKLRAFFGSPNTIDGIATTCNCRFLFIQLEDERCLWDLALVTFESLGVLLGNWNALMDVMHSRLSMIRSAQPVEPIQKFFGQIVLTLNNFIILFDALPLNRNRRFAIPVHKWTKTTLNWRLDNDNLNSRDQFVIRNTLHRAFNLWEEASKLIIFSELIKRENGADLNIRFLRGNHGDDMPFDGPEGVIGHAFYPLIGELHLDADEKWILKGLNGTDLFQTLAHEIGHLLGLEHSSDPRAVMFPKKKEHQPDFELADDDVRAIRFLYPIKK</sequence>
<name>A0A183CD81_GLOPA</name>
<dbReference type="InterPro" id="IPR006026">
    <property type="entry name" value="Peptidase_Metallo"/>
</dbReference>
<dbReference type="Proteomes" id="UP000050741">
    <property type="component" value="Unassembled WGS sequence"/>
</dbReference>
<feature type="binding site" evidence="7">
    <location>
        <position position="283"/>
    </location>
    <ligand>
        <name>Ca(2+)</name>
        <dbReference type="ChEBI" id="CHEBI:29108"/>
        <label>3</label>
    </ligand>
</feature>
<dbReference type="SMART" id="SM00235">
    <property type="entry name" value="ZnMc"/>
    <property type="match status" value="1"/>
</dbReference>
<keyword evidence="7" id="KW-0106">Calcium</keyword>
<dbReference type="InterPro" id="IPR024079">
    <property type="entry name" value="MetalloPept_cat_dom_sf"/>
</dbReference>
<dbReference type="GO" id="GO:0006508">
    <property type="term" value="P:proteolysis"/>
    <property type="evidence" value="ECO:0007669"/>
    <property type="project" value="UniProtKB-KW"/>
</dbReference>
<dbReference type="PRINTS" id="PR00138">
    <property type="entry name" value="MATRIXIN"/>
</dbReference>
<protein>
    <submittedName>
        <fullName evidence="10">ZnMc domain-containing protein</fullName>
    </submittedName>
</protein>
<dbReference type="GO" id="GO:0030198">
    <property type="term" value="P:extracellular matrix organization"/>
    <property type="evidence" value="ECO:0007669"/>
    <property type="project" value="TreeGrafter"/>
</dbReference>
<dbReference type="GO" id="GO:0031012">
    <property type="term" value="C:extracellular matrix"/>
    <property type="evidence" value="ECO:0007669"/>
    <property type="project" value="InterPro"/>
</dbReference>
<dbReference type="GO" id="GO:0030574">
    <property type="term" value="P:collagen catabolic process"/>
    <property type="evidence" value="ECO:0007669"/>
    <property type="project" value="TreeGrafter"/>
</dbReference>
<feature type="binding site" evidence="7">
    <location>
        <position position="301"/>
    </location>
    <ligand>
        <name>Zn(2+)</name>
        <dbReference type="ChEBI" id="CHEBI:29105"/>
        <label>2</label>
        <note>catalytic</note>
    </ligand>
</feature>
<evidence type="ECO:0000256" key="4">
    <source>
        <dbReference type="ARBA" id="ARBA00022801"/>
    </source>
</evidence>
<feature type="binding site" evidence="7">
    <location>
        <position position="260"/>
    </location>
    <ligand>
        <name>Ca(2+)</name>
        <dbReference type="ChEBI" id="CHEBI:29108"/>
        <label>3</label>
    </ligand>
</feature>
<dbReference type="AlphaFoldDB" id="A0A183CD81"/>
<evidence type="ECO:0000256" key="2">
    <source>
        <dbReference type="ARBA" id="ARBA00022670"/>
    </source>
</evidence>
<dbReference type="SUPFAM" id="SSF55486">
    <property type="entry name" value="Metalloproteases ('zincins'), catalytic domain"/>
    <property type="match status" value="1"/>
</dbReference>
<keyword evidence="4" id="KW-0378">Hydrolase</keyword>
<dbReference type="InterPro" id="IPR021190">
    <property type="entry name" value="Pept_M10A"/>
</dbReference>
<keyword evidence="3 7" id="KW-0479">Metal-binding</keyword>
<feature type="binding site" evidence="7">
    <location>
        <position position="319"/>
    </location>
    <ligand>
        <name>Zn(2+)</name>
        <dbReference type="ChEBI" id="CHEBI:29105"/>
        <label>2</label>
        <note>catalytic</note>
    </ligand>
</feature>
<organism evidence="9 10">
    <name type="scientific">Globodera pallida</name>
    <name type="common">Potato cyst nematode worm</name>
    <name type="synonym">Heterodera pallida</name>
    <dbReference type="NCBI Taxonomy" id="36090"/>
    <lineage>
        <taxon>Eukaryota</taxon>
        <taxon>Metazoa</taxon>
        <taxon>Ecdysozoa</taxon>
        <taxon>Nematoda</taxon>
        <taxon>Chromadorea</taxon>
        <taxon>Rhabditida</taxon>
        <taxon>Tylenchina</taxon>
        <taxon>Tylenchomorpha</taxon>
        <taxon>Tylenchoidea</taxon>
        <taxon>Heteroderidae</taxon>
        <taxon>Heteroderinae</taxon>
        <taxon>Globodera</taxon>
    </lineage>
</organism>
<evidence type="ECO:0000256" key="6">
    <source>
        <dbReference type="PIRSR" id="PIRSR621190-1"/>
    </source>
</evidence>
<dbReference type="Pfam" id="PF00413">
    <property type="entry name" value="Peptidase_M10"/>
    <property type="match status" value="1"/>
</dbReference>
<feature type="domain" description="Peptidase metallopeptidase" evidence="8">
    <location>
        <begin position="186"/>
        <end position="346"/>
    </location>
</feature>
<feature type="active site" evidence="6">
    <location>
        <position position="302"/>
    </location>
</feature>
<feature type="binding site" evidence="7">
    <location>
        <position position="305"/>
    </location>
    <ligand>
        <name>Zn(2+)</name>
        <dbReference type="ChEBI" id="CHEBI:29105"/>
        <label>2</label>
        <note>catalytic</note>
    </ligand>
</feature>
<feature type="binding site" evidence="7">
    <location>
        <position position="280"/>
    </location>
    <ligand>
        <name>Ca(2+)</name>
        <dbReference type="ChEBI" id="CHEBI:29108"/>
        <label>3</label>
    </ligand>
</feature>
<dbReference type="InterPro" id="IPR033739">
    <property type="entry name" value="M10A_MMP"/>
</dbReference>
<keyword evidence="9" id="KW-1185">Reference proteome</keyword>
<reference evidence="10" key="2">
    <citation type="submission" date="2016-06" db="UniProtKB">
        <authorList>
            <consortium name="WormBaseParasite"/>
        </authorList>
    </citation>
    <scope>IDENTIFICATION</scope>
</reference>
<feature type="binding site" evidence="7">
    <location>
        <position position="243"/>
    </location>
    <ligand>
        <name>Ca(2+)</name>
        <dbReference type="ChEBI" id="CHEBI:29108"/>
        <label>2</label>
    </ligand>
</feature>
<comment type="cofactor">
    <cofactor evidence="7">
        <name>Ca(2+)</name>
        <dbReference type="ChEBI" id="CHEBI:29108"/>
    </cofactor>
    <text evidence="7">Can bind about 5 Ca(2+) ions per subunit.</text>
</comment>
<evidence type="ECO:0000313" key="10">
    <source>
        <dbReference type="WBParaSite" id="GPLIN_001083500"/>
    </source>
</evidence>
<keyword evidence="2" id="KW-0645">Protease</keyword>
<feature type="binding site" evidence="7">
    <location>
        <position position="255"/>
    </location>
    <ligand>
        <name>Zn(2+)</name>
        <dbReference type="ChEBI" id="CHEBI:29105"/>
        <label>1</label>
    </ligand>
</feature>
<feature type="binding site" evidence="7">
    <location>
        <position position="311"/>
    </location>
    <ligand>
        <name>Zn(2+)</name>
        <dbReference type="ChEBI" id="CHEBI:29105"/>
        <label>2</label>
        <note>catalytic</note>
    </ligand>
</feature>
<proteinExistence type="inferred from homology"/>
<dbReference type="Gene3D" id="3.40.390.10">
    <property type="entry name" value="Collagenase (Catalytic Domain)"/>
    <property type="match status" value="1"/>
</dbReference>
<evidence type="ECO:0000313" key="9">
    <source>
        <dbReference type="Proteomes" id="UP000050741"/>
    </source>
</evidence>
<comment type="similarity">
    <text evidence="1">Belongs to the peptidase M10A family.</text>
</comment>
<evidence type="ECO:0000256" key="7">
    <source>
        <dbReference type="PIRSR" id="PIRSR621190-2"/>
    </source>
</evidence>
<feature type="binding site" evidence="7">
    <location>
        <position position="268"/>
    </location>
    <ligand>
        <name>Zn(2+)</name>
        <dbReference type="ChEBI" id="CHEBI:29105"/>
        <label>1</label>
    </ligand>
</feature>
<comment type="cofactor">
    <cofactor evidence="7">
        <name>Zn(2+)</name>
        <dbReference type="ChEBI" id="CHEBI:29105"/>
    </cofactor>
    <text evidence="7">Binds 2 Zn(2+) ions per subunit.</text>
</comment>
<feature type="binding site" evidence="7">
    <location>
        <position position="253"/>
    </location>
    <ligand>
        <name>Zn(2+)</name>
        <dbReference type="ChEBI" id="CHEBI:29105"/>
        <label>1</label>
    </ligand>
</feature>
<dbReference type="PANTHER" id="PTHR10201">
    <property type="entry name" value="MATRIX METALLOPROTEINASE"/>
    <property type="match status" value="1"/>
</dbReference>
<dbReference type="WBParaSite" id="GPLIN_001083500">
    <property type="protein sequence ID" value="GPLIN_001083500"/>
    <property type="gene ID" value="GPLIN_001083500"/>
</dbReference>
<evidence type="ECO:0000256" key="3">
    <source>
        <dbReference type="ARBA" id="ARBA00022723"/>
    </source>
</evidence>
<feature type="binding site" evidence="7">
    <location>
        <position position="261"/>
    </location>
    <ligand>
        <name>Ca(2+)</name>
        <dbReference type="ChEBI" id="CHEBI:29108"/>
        <label>3</label>
    </ligand>
</feature>
<evidence type="ECO:0000256" key="1">
    <source>
        <dbReference type="ARBA" id="ARBA00010370"/>
    </source>
</evidence>
<accession>A0A183CD81</accession>
<dbReference type="InterPro" id="IPR001818">
    <property type="entry name" value="Pept_M10_metallopeptidase"/>
</dbReference>
<dbReference type="PANTHER" id="PTHR10201:SF310">
    <property type="entry name" value="MMP-LIKE PROTEIN"/>
    <property type="match status" value="1"/>
</dbReference>
<feature type="binding site" evidence="7">
    <location>
        <position position="278"/>
    </location>
    <ligand>
        <name>Zn(2+)</name>
        <dbReference type="ChEBI" id="CHEBI:29105"/>
        <label>1</label>
    </ligand>
</feature>
<reference evidence="9" key="1">
    <citation type="submission" date="2014-05" db="EMBL/GenBank/DDBJ databases">
        <title>The genome and life-stage specific transcriptomes of Globodera pallida elucidate key aspects of plant parasitism by a cyst nematode.</title>
        <authorList>
            <person name="Cotton J.A."/>
            <person name="Lilley C.J."/>
            <person name="Jones L.M."/>
            <person name="Kikuchi T."/>
            <person name="Reid A.J."/>
            <person name="Thorpe P."/>
            <person name="Tsai I.J."/>
            <person name="Beasley H."/>
            <person name="Blok V."/>
            <person name="Cock P.J.A."/>
            <person name="Van den Akker S.E."/>
            <person name="Holroyd N."/>
            <person name="Hunt M."/>
            <person name="Mantelin S."/>
            <person name="Naghra H."/>
            <person name="Pain A."/>
            <person name="Palomares-Rius J.E."/>
            <person name="Zarowiecki M."/>
            <person name="Berriman M."/>
            <person name="Jones J.T."/>
            <person name="Urwin P.E."/>
        </authorList>
    </citation>
    <scope>NUCLEOTIDE SEQUENCE [LARGE SCALE GENOMIC DNA]</scope>
    <source>
        <strain evidence="9">Lindley</strain>
    </source>
</reference>
<dbReference type="GO" id="GO:0008270">
    <property type="term" value="F:zinc ion binding"/>
    <property type="evidence" value="ECO:0007669"/>
    <property type="project" value="InterPro"/>
</dbReference>
<feature type="binding site" evidence="7">
    <location>
        <position position="283"/>
    </location>
    <ligand>
        <name>Ca(2+)</name>
        <dbReference type="ChEBI" id="CHEBI:29108"/>
        <label>1</label>
    </ligand>
</feature>
<evidence type="ECO:0000256" key="5">
    <source>
        <dbReference type="ARBA" id="ARBA00022833"/>
    </source>
</evidence>